<reference evidence="2 3" key="1">
    <citation type="submission" date="2012-06" db="EMBL/GenBank/DDBJ databases">
        <title>The Genome Sequence of Aeromonas veronii AMC34.</title>
        <authorList>
            <consortium name="The Broad Institute Genome Sequencing Platform"/>
            <person name="Earl A."/>
            <person name="Ward D."/>
            <person name="Feldgarden M."/>
            <person name="Gevers D."/>
            <person name="Graf J."/>
            <person name="Tomasi A."/>
            <person name="Horneman A."/>
            <person name="Walker B."/>
            <person name="Young S.K."/>
            <person name="Zeng Q."/>
            <person name="Gargeya S."/>
            <person name="Fitzgerald M."/>
            <person name="Haas B."/>
            <person name="Abouelleil A."/>
            <person name="Alvarado L."/>
            <person name="Arachchi H.M."/>
            <person name="Berlin A.M."/>
            <person name="Chapman S.B."/>
            <person name="Goldberg J."/>
            <person name="Griggs A."/>
            <person name="Gujja S."/>
            <person name="Hansen M."/>
            <person name="Howarth C."/>
            <person name="Imamovic A."/>
            <person name="Larimer J."/>
            <person name="McCowan C."/>
            <person name="Montmayeur A."/>
            <person name="Murphy C."/>
            <person name="Neiman D."/>
            <person name="Pearson M."/>
            <person name="Priest M."/>
            <person name="Roberts A."/>
            <person name="Saif S."/>
            <person name="Shea T."/>
            <person name="Sisk P."/>
            <person name="Sykes S."/>
            <person name="Wortman J."/>
            <person name="Nusbaum C."/>
            <person name="Birren B."/>
        </authorList>
    </citation>
    <scope>NUCLEOTIDE SEQUENCE [LARGE SCALE GENOMIC DNA]</scope>
    <source>
        <strain evidence="2 3">AMC34</strain>
    </source>
</reference>
<dbReference type="SMART" id="SM00954">
    <property type="entry name" value="RelA_SpoT"/>
    <property type="match status" value="1"/>
</dbReference>
<gene>
    <name evidence="2" type="ORF">HMPREF1168_00931</name>
</gene>
<dbReference type="PANTHER" id="PTHR41773:SF1">
    <property type="entry name" value="RELA_SPOT DOMAIN-CONTAINING PROTEIN"/>
    <property type="match status" value="1"/>
</dbReference>
<dbReference type="InterPro" id="IPR007685">
    <property type="entry name" value="RelA_SpoT"/>
</dbReference>
<dbReference type="SUPFAM" id="SSF81301">
    <property type="entry name" value="Nucleotidyltransferase"/>
    <property type="match status" value="1"/>
</dbReference>
<dbReference type="GO" id="GO:0015969">
    <property type="term" value="P:guanosine tetraphosphate metabolic process"/>
    <property type="evidence" value="ECO:0007669"/>
    <property type="project" value="InterPro"/>
</dbReference>
<dbReference type="PATRIC" id="fig|1073383.3.peg.943"/>
<dbReference type="PANTHER" id="PTHR41773">
    <property type="entry name" value="GTP PYROPHOSPHATASE-RELATED"/>
    <property type="match status" value="1"/>
</dbReference>
<dbReference type="EMBL" id="AGWU01000009">
    <property type="protein sequence ID" value="EKB22650.1"/>
    <property type="molecule type" value="Genomic_DNA"/>
</dbReference>
<dbReference type="Gene3D" id="1.10.287.860">
    <property type="entry name" value="Nucleotidyltransferase"/>
    <property type="match status" value="1"/>
</dbReference>
<protein>
    <recommendedName>
        <fullName evidence="1">RelA/SpoT domain-containing protein</fullName>
    </recommendedName>
</protein>
<proteinExistence type="predicted"/>
<evidence type="ECO:0000259" key="1">
    <source>
        <dbReference type="SMART" id="SM00954"/>
    </source>
</evidence>
<dbReference type="Pfam" id="PF04607">
    <property type="entry name" value="RelA_SpoT"/>
    <property type="match status" value="1"/>
</dbReference>
<dbReference type="InterPro" id="IPR043519">
    <property type="entry name" value="NT_sf"/>
</dbReference>
<organism evidence="2 3">
    <name type="scientific">Aeromonas veronii AMC34</name>
    <dbReference type="NCBI Taxonomy" id="1073383"/>
    <lineage>
        <taxon>Bacteria</taxon>
        <taxon>Pseudomonadati</taxon>
        <taxon>Pseudomonadota</taxon>
        <taxon>Gammaproteobacteria</taxon>
        <taxon>Aeromonadales</taxon>
        <taxon>Aeromonadaceae</taxon>
        <taxon>Aeromonas</taxon>
    </lineage>
</organism>
<accession>K1IU66</accession>
<sequence>MVNNEDILAKYKINQRSYNALEGMTCSLLSTLLSSQSLHIHSISSRTKSIESLHGKINRIGKNYNSIEDITDIVGIRITTYFSDELDKVSELIASEFKVDGEHSIDKRKFLAPDRFGYMSLHLVVSYKDDRIKLPEYSSFAGIKFEIQIRSILQHAWAEIEHDIGYKSAIEVPDSLKRKFSRLSGLLELADEEFVSTKNSISNYLHDLPERLSERPKDVTLDINSLKIFITTTPNIIQIEKEMATFFKCPLTSTDDLILSQSLKFLSLMGIKTIEDLKNKYNEISKYIIPFLESWLMRDNASSDFLEVSQGISLLYLTYINLAMKQDLSLAINVLGSAPFTDIEQLYSDVGSVWNIIASSKSP</sequence>
<dbReference type="AlphaFoldDB" id="K1IU66"/>
<dbReference type="Proteomes" id="UP000006087">
    <property type="component" value="Unassembled WGS sequence"/>
</dbReference>
<dbReference type="HOGENOM" id="CLU_058756_0_0_6"/>
<comment type="caution">
    <text evidence="2">The sequence shown here is derived from an EMBL/GenBank/DDBJ whole genome shotgun (WGS) entry which is preliminary data.</text>
</comment>
<name>K1IU66_AERVE</name>
<evidence type="ECO:0000313" key="3">
    <source>
        <dbReference type="Proteomes" id="UP000006087"/>
    </source>
</evidence>
<evidence type="ECO:0000313" key="2">
    <source>
        <dbReference type="EMBL" id="EKB22650.1"/>
    </source>
</evidence>
<dbReference type="Gene3D" id="3.30.460.10">
    <property type="entry name" value="Beta Polymerase, domain 2"/>
    <property type="match status" value="1"/>
</dbReference>
<feature type="domain" description="RelA/SpoT" evidence="1">
    <location>
        <begin position="45"/>
        <end position="172"/>
    </location>
</feature>
<dbReference type="RefSeq" id="WP_005342444.1">
    <property type="nucleotide sequence ID" value="NZ_JH823256.1"/>
</dbReference>
<dbReference type="CDD" id="cd05399">
    <property type="entry name" value="NT_Rel-Spo_like"/>
    <property type="match status" value="1"/>
</dbReference>